<dbReference type="AlphaFoldDB" id="A0A3M2MGH5"/>
<dbReference type="SUPFAM" id="SSF101898">
    <property type="entry name" value="NHL repeat"/>
    <property type="match status" value="1"/>
</dbReference>
<organism evidence="2 3">
    <name type="scientific">Actinomadura harenae</name>
    <dbReference type="NCBI Taxonomy" id="2483351"/>
    <lineage>
        <taxon>Bacteria</taxon>
        <taxon>Bacillati</taxon>
        <taxon>Actinomycetota</taxon>
        <taxon>Actinomycetes</taxon>
        <taxon>Streptosporangiales</taxon>
        <taxon>Thermomonosporaceae</taxon>
        <taxon>Actinomadura</taxon>
    </lineage>
</organism>
<evidence type="ECO:0008006" key="4">
    <source>
        <dbReference type="Google" id="ProtNLM"/>
    </source>
</evidence>
<evidence type="ECO:0000256" key="1">
    <source>
        <dbReference type="SAM" id="SignalP"/>
    </source>
</evidence>
<feature type="signal peptide" evidence="1">
    <location>
        <begin position="1"/>
        <end position="21"/>
    </location>
</feature>
<comment type="caution">
    <text evidence="2">The sequence shown here is derived from an EMBL/GenBank/DDBJ whole genome shotgun (WGS) entry which is preliminary data.</text>
</comment>
<name>A0A3M2MGH5_9ACTN</name>
<protein>
    <recommendedName>
        <fullName evidence="4">WD40 repeat domain-containing protein</fullName>
    </recommendedName>
</protein>
<keyword evidence="1" id="KW-0732">Signal</keyword>
<dbReference type="Proteomes" id="UP000282674">
    <property type="component" value="Unassembled WGS sequence"/>
</dbReference>
<keyword evidence="3" id="KW-1185">Reference proteome</keyword>
<accession>A0A3M2MGH5</accession>
<reference evidence="2 3" key="1">
    <citation type="submission" date="2018-10" db="EMBL/GenBank/DDBJ databases">
        <title>Isolation from soil.</title>
        <authorList>
            <person name="Hu J."/>
        </authorList>
    </citation>
    <scope>NUCLEOTIDE SEQUENCE [LARGE SCALE GENOMIC DNA]</scope>
    <source>
        <strain evidence="2 3">NEAU-Ht49</strain>
    </source>
</reference>
<dbReference type="EMBL" id="RFFG01000001">
    <property type="protein sequence ID" value="RMI47765.1"/>
    <property type="molecule type" value="Genomic_DNA"/>
</dbReference>
<gene>
    <name evidence="2" type="ORF">EBO15_00170</name>
</gene>
<dbReference type="OrthoDB" id="3515089at2"/>
<feature type="chain" id="PRO_5018256902" description="WD40 repeat domain-containing protein" evidence="1">
    <location>
        <begin position="22"/>
        <end position="391"/>
    </location>
</feature>
<sequence length="391" mass="41960">MTAVTAVAATALTVVPSPAHASEPQAAASGTWRVSLRTSAGTGAAPVVATGKKTAWTFVANEPGNKVRAFHLSGGKWRSYALPRTANGPVIEAAASSDRNVWAATLGLPMTMASADRLRTGRPDLSAAAASGKAGPARILRWNGHAWTTMKSLPATLVTAIAVAGPHDVRVFGTLPAKMDARPVVWRYNGKTWKRTTPKTMVTSVAVRSSRDIWAAGFDNSGNGHERVLHFDGRSWKNERLPLPSGGVFFSGIAADRDRVWVTGDDAEGPNGRAYAFVRDRRGWHRERIPGASHLGPVSRPFLTDRGEVMFMTMPVGDEVPPAYRERMIMFHRKNTGKWHVDVVPEKLAGRGFAAWEDVAPLRGTGTVLVGGSLDDSPTSDAAVAVYRPDR</sequence>
<evidence type="ECO:0000313" key="3">
    <source>
        <dbReference type="Proteomes" id="UP000282674"/>
    </source>
</evidence>
<evidence type="ECO:0000313" key="2">
    <source>
        <dbReference type="EMBL" id="RMI47765.1"/>
    </source>
</evidence>
<dbReference type="RefSeq" id="WP_122192215.1">
    <property type="nucleotide sequence ID" value="NZ_JBHSKC010000009.1"/>
</dbReference>
<proteinExistence type="predicted"/>